<organism evidence="2 3">
    <name type="scientific">Actinokineospora fastidiosa</name>
    <dbReference type="NCBI Taxonomy" id="1816"/>
    <lineage>
        <taxon>Bacteria</taxon>
        <taxon>Bacillati</taxon>
        <taxon>Actinomycetota</taxon>
        <taxon>Actinomycetes</taxon>
        <taxon>Pseudonocardiales</taxon>
        <taxon>Pseudonocardiaceae</taxon>
        <taxon>Actinokineospora</taxon>
    </lineage>
</organism>
<accession>A0A918G945</accession>
<comment type="caution">
    <text evidence="2">The sequence shown here is derived from an EMBL/GenBank/DDBJ whole genome shotgun (WGS) entry which is preliminary data.</text>
</comment>
<dbReference type="EMBL" id="BMRB01000001">
    <property type="protein sequence ID" value="GGS24356.1"/>
    <property type="molecule type" value="Genomic_DNA"/>
</dbReference>
<dbReference type="RefSeq" id="WP_189209649.1">
    <property type="nucleotide sequence ID" value="NZ_BMRB01000001.1"/>
</dbReference>
<reference evidence="2" key="1">
    <citation type="journal article" date="2014" name="Int. J. Syst. Evol. Microbiol.">
        <title>Complete genome sequence of Corynebacterium casei LMG S-19264T (=DSM 44701T), isolated from a smear-ripened cheese.</title>
        <authorList>
            <consortium name="US DOE Joint Genome Institute (JGI-PGF)"/>
            <person name="Walter F."/>
            <person name="Albersmeier A."/>
            <person name="Kalinowski J."/>
            <person name="Ruckert C."/>
        </authorList>
    </citation>
    <scope>NUCLEOTIDE SEQUENCE</scope>
    <source>
        <strain evidence="2">JCM 3276</strain>
    </source>
</reference>
<evidence type="ECO:0000313" key="2">
    <source>
        <dbReference type="EMBL" id="GGS24356.1"/>
    </source>
</evidence>
<protein>
    <recommendedName>
        <fullName evidence="1">YdhG-like domain-containing protein</fullName>
    </recommendedName>
</protein>
<dbReference type="AlphaFoldDB" id="A0A918G945"/>
<evidence type="ECO:0000259" key="1">
    <source>
        <dbReference type="Pfam" id="PF08818"/>
    </source>
</evidence>
<keyword evidence="3" id="KW-1185">Reference proteome</keyword>
<reference evidence="2" key="2">
    <citation type="submission" date="2020-09" db="EMBL/GenBank/DDBJ databases">
        <authorList>
            <person name="Sun Q."/>
            <person name="Ohkuma M."/>
        </authorList>
    </citation>
    <scope>NUCLEOTIDE SEQUENCE</scope>
    <source>
        <strain evidence="2">JCM 3276</strain>
    </source>
</reference>
<proteinExistence type="predicted"/>
<dbReference type="InterPro" id="IPR014922">
    <property type="entry name" value="YdhG-like"/>
</dbReference>
<dbReference type="Pfam" id="PF08818">
    <property type="entry name" value="DUF1801"/>
    <property type="match status" value="1"/>
</dbReference>
<sequence length="113" mass="12493">MTVDEYIETRVAPAHRPTVAILRELMKQHAPDAQEVIAYGSLAWRGAKNLAIVSAAKTHITFAFDRGAEFTDAHGLLDGVGKKTRHVKLKKPDDIDRAALGDYITQAVELDRQ</sequence>
<dbReference type="SUPFAM" id="SSF159888">
    <property type="entry name" value="YdhG-like"/>
    <property type="match status" value="1"/>
</dbReference>
<evidence type="ECO:0000313" key="3">
    <source>
        <dbReference type="Proteomes" id="UP000660680"/>
    </source>
</evidence>
<feature type="domain" description="YdhG-like" evidence="1">
    <location>
        <begin position="16"/>
        <end position="108"/>
    </location>
</feature>
<gene>
    <name evidence="2" type="ORF">GCM10010171_16890</name>
</gene>
<dbReference type="Gene3D" id="3.90.1150.200">
    <property type="match status" value="1"/>
</dbReference>
<name>A0A918G945_9PSEU</name>
<dbReference type="Proteomes" id="UP000660680">
    <property type="component" value="Unassembled WGS sequence"/>
</dbReference>